<dbReference type="PROSITE" id="PS50901">
    <property type="entry name" value="FTSK"/>
    <property type="match status" value="1"/>
</dbReference>
<dbReference type="PANTHER" id="PTHR22683">
    <property type="entry name" value="SPORULATION PROTEIN RELATED"/>
    <property type="match status" value="1"/>
</dbReference>
<evidence type="ECO:0000259" key="5">
    <source>
        <dbReference type="PROSITE" id="PS50901"/>
    </source>
</evidence>
<gene>
    <name evidence="6" type="ORF">SAMN04489712_13821</name>
</gene>
<dbReference type="Pfam" id="PF01580">
    <property type="entry name" value="FtsK_SpoIIIE"/>
    <property type="match status" value="1"/>
</dbReference>
<dbReference type="InterPro" id="IPR002543">
    <property type="entry name" value="FtsK_dom"/>
</dbReference>
<dbReference type="AlphaFoldDB" id="A0A1H6E6Q4"/>
<evidence type="ECO:0000256" key="3">
    <source>
        <dbReference type="PROSITE-ProRule" id="PRU00289"/>
    </source>
</evidence>
<reference evidence="7" key="1">
    <citation type="submission" date="2016-10" db="EMBL/GenBank/DDBJ databases">
        <authorList>
            <person name="Varghese N."/>
            <person name="Submissions S."/>
        </authorList>
    </citation>
    <scope>NUCLEOTIDE SEQUENCE [LARGE SCALE GENOMIC DNA]</scope>
    <source>
        <strain evidence="7">DSM 43163</strain>
    </source>
</reference>
<keyword evidence="4" id="KW-1133">Transmembrane helix</keyword>
<keyword evidence="7" id="KW-1185">Reference proteome</keyword>
<feature type="binding site" evidence="3">
    <location>
        <begin position="219"/>
        <end position="226"/>
    </location>
    <ligand>
        <name>ATP</name>
        <dbReference type="ChEBI" id="CHEBI:30616"/>
    </ligand>
</feature>
<evidence type="ECO:0000256" key="2">
    <source>
        <dbReference type="ARBA" id="ARBA00022840"/>
    </source>
</evidence>
<accession>A0A1H6E6Q4</accession>
<dbReference type="Gene3D" id="3.40.50.300">
    <property type="entry name" value="P-loop containing nucleotide triphosphate hydrolases"/>
    <property type="match status" value="1"/>
</dbReference>
<feature type="domain" description="FtsK" evidence="5">
    <location>
        <begin position="192"/>
        <end position="381"/>
    </location>
</feature>
<keyword evidence="4" id="KW-0472">Membrane</keyword>
<keyword evidence="2 3" id="KW-0067">ATP-binding</keyword>
<dbReference type="SUPFAM" id="SSF52540">
    <property type="entry name" value="P-loop containing nucleoside triphosphate hydrolases"/>
    <property type="match status" value="1"/>
</dbReference>
<dbReference type="Proteomes" id="UP000236723">
    <property type="component" value="Unassembled WGS sequence"/>
</dbReference>
<keyword evidence="4" id="KW-0812">Transmembrane</keyword>
<dbReference type="PANTHER" id="PTHR22683:SF41">
    <property type="entry name" value="DNA TRANSLOCASE FTSK"/>
    <property type="match status" value="1"/>
</dbReference>
<name>A0A1H6E6Q4_9ACTN</name>
<proteinExistence type="predicted"/>
<keyword evidence="1 3" id="KW-0547">Nucleotide-binding</keyword>
<dbReference type="EMBL" id="FNVO01000038">
    <property type="protein sequence ID" value="SEG93327.1"/>
    <property type="molecule type" value="Genomic_DNA"/>
</dbReference>
<protein>
    <submittedName>
        <fullName evidence="6">FtsK/SpoIIIE family protein</fullName>
    </submittedName>
</protein>
<evidence type="ECO:0000256" key="4">
    <source>
        <dbReference type="SAM" id="Phobius"/>
    </source>
</evidence>
<sequence length="455" mass="49604">MLPIRAEYSPAARFTVYVLRPAWLWRREIACALVLAALGGWAWIRYGLGAAVGIIVGVVAVCLAVPVLRRTLGLMLWRGRLRRGWDAACRFAGLATVNDRIPRIVKIRAVPAGEHMRVRIPKGGTVEDLASEAERVAVCLQVREVRVTRDVDRAHLAEVEVIRRDPFLPDSAQTVSGVIGWPWADAHRLDLWNPVPIGIDELGRHVTVTLPGRNLLLGGEPGAGKSSALSVLIACAALDPTVRIWGLDAKRLELALWRPVLDRVVANDIDEAIAAATDLQAIMDRRYEALEAAGRRNVTPADGPLYLVPVDELRFFTAHSDRKKRQAFNDLAIDLAARGRAAGIILAAATQKPSTDVVPSSLRDLLAYRWAMRCTTKDASDTILGAGWATAGVSAATIDTRTPGVGLLLAEGDTPRRVKSCYLTDEQIRAIAARGKALRDHYGHRETDEGDQRAA</sequence>
<dbReference type="GO" id="GO:0005524">
    <property type="term" value="F:ATP binding"/>
    <property type="evidence" value="ECO:0007669"/>
    <property type="project" value="UniProtKB-UniRule"/>
</dbReference>
<dbReference type="InterPro" id="IPR027417">
    <property type="entry name" value="P-loop_NTPase"/>
</dbReference>
<evidence type="ECO:0000313" key="7">
    <source>
        <dbReference type="Proteomes" id="UP000236723"/>
    </source>
</evidence>
<evidence type="ECO:0000313" key="6">
    <source>
        <dbReference type="EMBL" id="SEG93327.1"/>
    </source>
</evidence>
<dbReference type="InterPro" id="IPR050206">
    <property type="entry name" value="FtsK/SpoIIIE/SftA"/>
</dbReference>
<organism evidence="6 7">
    <name type="scientific">Thermomonospora echinospora</name>
    <dbReference type="NCBI Taxonomy" id="1992"/>
    <lineage>
        <taxon>Bacteria</taxon>
        <taxon>Bacillati</taxon>
        <taxon>Actinomycetota</taxon>
        <taxon>Actinomycetes</taxon>
        <taxon>Streptosporangiales</taxon>
        <taxon>Thermomonosporaceae</taxon>
        <taxon>Thermomonospora</taxon>
    </lineage>
</organism>
<evidence type="ECO:0000256" key="1">
    <source>
        <dbReference type="ARBA" id="ARBA00022741"/>
    </source>
</evidence>
<dbReference type="GO" id="GO:0003677">
    <property type="term" value="F:DNA binding"/>
    <property type="evidence" value="ECO:0007669"/>
    <property type="project" value="InterPro"/>
</dbReference>
<feature type="transmembrane region" description="Helical" evidence="4">
    <location>
        <begin position="23"/>
        <end position="44"/>
    </location>
</feature>
<feature type="transmembrane region" description="Helical" evidence="4">
    <location>
        <begin position="50"/>
        <end position="68"/>
    </location>
</feature>
<dbReference type="RefSeq" id="WP_200827747.1">
    <property type="nucleotide sequence ID" value="NZ_FNVO01000038.1"/>
</dbReference>